<protein>
    <recommendedName>
        <fullName evidence="1">Shedu protein SduA C-terminal domain-containing protein</fullName>
    </recommendedName>
</protein>
<dbReference type="Proteomes" id="UP001255185">
    <property type="component" value="Unassembled WGS sequence"/>
</dbReference>
<proteinExistence type="predicted"/>
<gene>
    <name evidence="2" type="ORF">J2X31_000889</name>
</gene>
<dbReference type="InterPro" id="IPR025359">
    <property type="entry name" value="SduA_C"/>
</dbReference>
<dbReference type="RefSeq" id="WP_310024770.1">
    <property type="nucleotide sequence ID" value="NZ_JAVDVI010000003.1"/>
</dbReference>
<keyword evidence="3" id="KW-1185">Reference proteome</keyword>
<dbReference type="Pfam" id="PF14082">
    <property type="entry name" value="SduA_C"/>
    <property type="match status" value="1"/>
</dbReference>
<evidence type="ECO:0000259" key="1">
    <source>
        <dbReference type="Pfam" id="PF14082"/>
    </source>
</evidence>
<evidence type="ECO:0000313" key="3">
    <source>
        <dbReference type="Proteomes" id="UP001255185"/>
    </source>
</evidence>
<sequence>MNSNRDFSKLNDDELNAFEEYNSFHIFPPGKTIKILTPTESMKQMEILLKYPALKNFESLFPNYYLNNFDIRSNKLDYIRKLQLFIELLQDKDITERNILNFIRAYDAQFIISSVLKFTNYGHHDRYIFQEVSLPPDHQADFLIVGKNSHGYHFLLVELENPYNSITIKDGNFGATIRKGITQIDDWKIWMDKNFSTFNSVLSKLKGPNVLLPIEFFEYDNTRFQYVVIAGRRDDFSEKTYRASRSLQGQGKILIHYDNLIDEARNIIDAGRY</sequence>
<organism evidence="2 3">
    <name type="scientific">Flavobacterium arsenatis</name>
    <dbReference type="NCBI Taxonomy" id="1484332"/>
    <lineage>
        <taxon>Bacteria</taxon>
        <taxon>Pseudomonadati</taxon>
        <taxon>Bacteroidota</taxon>
        <taxon>Flavobacteriia</taxon>
        <taxon>Flavobacteriales</taxon>
        <taxon>Flavobacteriaceae</taxon>
        <taxon>Flavobacterium</taxon>
    </lineage>
</organism>
<accession>A0ABU1TLQ4</accession>
<name>A0ABU1TLQ4_9FLAO</name>
<evidence type="ECO:0000313" key="2">
    <source>
        <dbReference type="EMBL" id="MDR6966889.1"/>
    </source>
</evidence>
<comment type="caution">
    <text evidence="2">The sequence shown here is derived from an EMBL/GenBank/DDBJ whole genome shotgun (WGS) entry which is preliminary data.</text>
</comment>
<reference evidence="2 3" key="1">
    <citation type="submission" date="2023-07" db="EMBL/GenBank/DDBJ databases">
        <title>Sorghum-associated microbial communities from plants grown in Nebraska, USA.</title>
        <authorList>
            <person name="Schachtman D."/>
        </authorList>
    </citation>
    <scope>NUCLEOTIDE SEQUENCE [LARGE SCALE GENOMIC DNA]</scope>
    <source>
        <strain evidence="2 3">3773</strain>
    </source>
</reference>
<dbReference type="EMBL" id="JAVDVI010000003">
    <property type="protein sequence ID" value="MDR6966889.1"/>
    <property type="molecule type" value="Genomic_DNA"/>
</dbReference>
<feature type="domain" description="Shedu protein SduA C-terminal" evidence="1">
    <location>
        <begin position="95"/>
        <end position="247"/>
    </location>
</feature>